<protein>
    <recommendedName>
        <fullName evidence="4">Chromosome partition protein Smc</fullName>
    </recommendedName>
</protein>
<evidence type="ECO:0000313" key="3">
    <source>
        <dbReference type="Proteomes" id="UP000033624"/>
    </source>
</evidence>
<dbReference type="InterPro" id="IPR030944">
    <property type="entry name" value="Mplasa_alph_rch"/>
</dbReference>
<evidence type="ECO:0008006" key="4">
    <source>
        <dbReference type="Google" id="ProtNLM"/>
    </source>
</evidence>
<organism evidence="2 3">
    <name type="scientific">Mycoplasma mycoides subsp. mycoides</name>
    <dbReference type="NCBI Taxonomy" id="2103"/>
    <lineage>
        <taxon>Bacteria</taxon>
        <taxon>Bacillati</taxon>
        <taxon>Mycoplasmatota</taxon>
        <taxon>Mollicutes</taxon>
        <taxon>Mycoplasmataceae</taxon>
        <taxon>Mycoplasma</taxon>
    </lineage>
</organism>
<evidence type="ECO:0000256" key="1">
    <source>
        <dbReference type="SAM" id="Coils"/>
    </source>
</evidence>
<dbReference type="EMBL" id="LAEW01000001">
    <property type="protein sequence ID" value="KJQ45599.1"/>
    <property type="molecule type" value="Genomic_DNA"/>
</dbReference>
<gene>
    <name evidence="2" type="ORF">TS59_1142</name>
</gene>
<feature type="coiled-coil region" evidence="1">
    <location>
        <begin position="1"/>
        <end position="311"/>
    </location>
</feature>
<name>A0AAE2EI20_MYCMY</name>
<evidence type="ECO:0000313" key="2">
    <source>
        <dbReference type="EMBL" id="KJQ45599.1"/>
    </source>
</evidence>
<comment type="caution">
    <text evidence="2">The sequence shown here is derived from an EMBL/GenBank/DDBJ whole genome shotgun (WGS) entry which is preliminary data.</text>
</comment>
<keyword evidence="1" id="KW-0175">Coiled coil</keyword>
<dbReference type="NCBIfam" id="TIGR04523">
    <property type="entry name" value="Mplasa_alph_rch"/>
    <property type="match status" value="1"/>
</dbReference>
<proteinExistence type="predicted"/>
<dbReference type="AlphaFoldDB" id="A0AAE2EI20"/>
<dbReference type="RefSeq" id="WP_045610438.1">
    <property type="nucleotide sequence ID" value="NZ_LAEW01000001.1"/>
</dbReference>
<reference evidence="2 3" key="1">
    <citation type="submission" date="2015-02" db="EMBL/GenBank/DDBJ databases">
        <title>Mycoplasma mycoides subsp. mycoides strain:B237 Genome sequencing.</title>
        <authorList>
            <person name="Fischer A."/>
            <person name="Santana-Cruz I."/>
            <person name="Schieck E."/>
            <person name="Gourle H."/>
            <person name="Lambert M."/>
            <person name="Nadendla S."/>
            <person name="Miller R.A."/>
            <person name="Weber J."/>
            <person name="Bongcam-Rudloff E."/>
            <person name="Vashee S."/>
            <person name="Frey J."/>
            <person name="Jores J."/>
        </authorList>
    </citation>
    <scope>NUCLEOTIDE SEQUENCE [LARGE SCALE GENOMIC DNA]</scope>
    <source>
        <strain evidence="2 3">B237</strain>
    </source>
</reference>
<sequence>MTILENQKQNKQKNIDDIKHQLWKKNYLLSVLQAKIQKHNELKIKVSDLEKQRSVLLKTLEQNQQEIEQETNVLKNTQKQLKQLSNSNIDALKRLEIKTLELEQAKRKNINLENELKEIKVKILTLKQEKEEQLRIFKKENDELLKQQRDLSEQIVLKNNEISNLTNEIAAKKIVIKDLERSIKYQEEKIRLLSEEYENNKKNLKSQEKDLKEKTEMLLMLNKQKTDLEQTLVMLTKEKDQLLVNEEKLKNEISEISKKISDKKDELIKDDTALKKIKTVINGIDQNLSELKSTNSKLKKSNDQKQELVNKKSKEIVTIIEEIETYGMKVWNVSQKLEETKKEYERLSLIKMNLNSSSKKIYGFLQFIKEEFNKIRVIWPETITKNKELKIIIDQFIEITQKWLDSSELSVHYKKYIDSMTEIKKRADDKYLEISDLYSRLDQCVKDLDNYTKNFNKAVDDALKINNPQPIE</sequence>
<dbReference type="Proteomes" id="UP000033624">
    <property type="component" value="Unassembled WGS sequence"/>
</dbReference>
<accession>A0AAE2EI20</accession>